<sequence length="128" mass="14648">MLILKNKNILYLKIKKIISTVVSLSSQLFDDFFLKNSNWSRNQKRKKQNSLKQEKNSLQFSASFSLAKHGLYVLQPGCGSGFFMKQVYLRGAGKLMTAPRMCMTTLNQLIFRNLSSKCRQEVLGSCGW</sequence>
<name>A0A6N2KBK5_SALVM</name>
<gene>
    <name evidence="1" type="ORF">SVIM_LOCUS34699</name>
</gene>
<protein>
    <submittedName>
        <fullName evidence="1">Uncharacterized protein</fullName>
    </submittedName>
</protein>
<dbReference type="AlphaFoldDB" id="A0A6N2KBK5"/>
<organism evidence="1">
    <name type="scientific">Salix viminalis</name>
    <name type="common">Common osier</name>
    <name type="synonym">Basket willow</name>
    <dbReference type="NCBI Taxonomy" id="40686"/>
    <lineage>
        <taxon>Eukaryota</taxon>
        <taxon>Viridiplantae</taxon>
        <taxon>Streptophyta</taxon>
        <taxon>Embryophyta</taxon>
        <taxon>Tracheophyta</taxon>
        <taxon>Spermatophyta</taxon>
        <taxon>Magnoliopsida</taxon>
        <taxon>eudicotyledons</taxon>
        <taxon>Gunneridae</taxon>
        <taxon>Pentapetalae</taxon>
        <taxon>rosids</taxon>
        <taxon>fabids</taxon>
        <taxon>Malpighiales</taxon>
        <taxon>Salicaceae</taxon>
        <taxon>Saliceae</taxon>
        <taxon>Salix</taxon>
    </lineage>
</organism>
<proteinExistence type="predicted"/>
<dbReference type="EMBL" id="CAADRP010000113">
    <property type="protein sequence ID" value="VFU23368.1"/>
    <property type="molecule type" value="Genomic_DNA"/>
</dbReference>
<accession>A0A6N2KBK5</accession>
<reference evidence="1" key="1">
    <citation type="submission" date="2019-03" db="EMBL/GenBank/DDBJ databases">
        <authorList>
            <person name="Mank J."/>
            <person name="Almeida P."/>
        </authorList>
    </citation>
    <scope>NUCLEOTIDE SEQUENCE</scope>
    <source>
        <strain evidence="1">78183</strain>
    </source>
</reference>
<evidence type="ECO:0000313" key="1">
    <source>
        <dbReference type="EMBL" id="VFU23368.1"/>
    </source>
</evidence>